<evidence type="ECO:0000313" key="3">
    <source>
        <dbReference type="Proteomes" id="UP001628874"/>
    </source>
</evidence>
<gene>
    <name evidence="2" type="ORF">AB0759_40175</name>
</gene>
<reference evidence="2 3" key="1">
    <citation type="submission" date="2024-07" db="EMBL/GenBank/DDBJ databases">
        <authorList>
            <person name="Tripathy S."/>
        </authorList>
    </citation>
    <scope>NUCLEOTIDE SEQUENCE [LARGE SCALE GENOMIC DNA]</scope>
    <source>
        <strain evidence="2 3">VB-61278_2</strain>
    </source>
</reference>
<comment type="caution">
    <text evidence="2">The sequence shown here is derived from an EMBL/GenBank/DDBJ whole genome shotgun (WGS) entry which is preliminary data.</text>
</comment>
<dbReference type="Proteomes" id="UP001628874">
    <property type="component" value="Unassembled WGS sequence"/>
</dbReference>
<evidence type="ECO:0000256" key="1">
    <source>
        <dbReference type="SAM" id="Phobius"/>
    </source>
</evidence>
<keyword evidence="1" id="KW-0812">Transmembrane</keyword>
<proteinExistence type="predicted"/>
<sequence length="203" mass="22888">MESSSQPNPLIDRLIDDRFAIVNESKQSWQDASEVTDNTIVQSPCSKKEVSDATIFQSNSFQEKMTDTTMVQSSFSNKEVSDATIFQSNSFQEKITDTTMVLSSFSNQEVTDATILQSTSFEEEMTDTTMVQSPCSNQEVSDATIVQSTPSSQIPHFRNILSQFLLFFEIVIVIGLVIFGSIGIYIQFQHYQQKIEQKTSNRD</sequence>
<keyword evidence="1" id="KW-1133">Transmembrane helix</keyword>
<protein>
    <submittedName>
        <fullName evidence="2">Uncharacterized protein</fullName>
    </submittedName>
</protein>
<evidence type="ECO:0000313" key="2">
    <source>
        <dbReference type="EMBL" id="MFL9466807.1"/>
    </source>
</evidence>
<accession>A0ABW8X0B3</accession>
<name>A0ABW8X0B3_9CYAN</name>
<feature type="transmembrane region" description="Helical" evidence="1">
    <location>
        <begin position="164"/>
        <end position="188"/>
    </location>
</feature>
<dbReference type="RefSeq" id="WP_038103112.1">
    <property type="nucleotide sequence ID" value="NZ_JBFQGM010000029.1"/>
</dbReference>
<dbReference type="EMBL" id="JBFQGM010000029">
    <property type="protein sequence ID" value="MFL9466807.1"/>
    <property type="molecule type" value="Genomic_DNA"/>
</dbReference>
<organism evidence="2 3">
    <name type="scientific">Scytonema tolypothrichoides VB-61278_2</name>
    <dbReference type="NCBI Taxonomy" id="3232314"/>
    <lineage>
        <taxon>Bacteria</taxon>
        <taxon>Bacillati</taxon>
        <taxon>Cyanobacteriota</taxon>
        <taxon>Cyanophyceae</taxon>
        <taxon>Nostocales</taxon>
        <taxon>Scytonemataceae</taxon>
        <taxon>Scytonema</taxon>
    </lineage>
</organism>
<keyword evidence="1" id="KW-0472">Membrane</keyword>
<keyword evidence="3" id="KW-1185">Reference proteome</keyword>